<keyword evidence="2" id="KW-1003">Cell membrane</keyword>
<dbReference type="EMBL" id="FRCS01000011">
    <property type="protein sequence ID" value="SHN45245.1"/>
    <property type="molecule type" value="Genomic_DNA"/>
</dbReference>
<keyword evidence="4 6" id="KW-1133">Transmembrane helix</keyword>
<feature type="transmembrane region" description="Helical" evidence="6">
    <location>
        <begin position="280"/>
        <end position="310"/>
    </location>
</feature>
<name>A0A1M7RG25_9ACTN</name>
<feature type="domain" description="Major facilitator superfamily (MFS) profile" evidence="7">
    <location>
        <begin position="20"/>
        <end position="390"/>
    </location>
</feature>
<keyword evidence="9" id="KW-1185">Reference proteome</keyword>
<dbReference type="Pfam" id="PF07690">
    <property type="entry name" value="MFS_1"/>
    <property type="match status" value="1"/>
</dbReference>
<dbReference type="InterPro" id="IPR036259">
    <property type="entry name" value="MFS_trans_sf"/>
</dbReference>
<feature type="transmembrane region" description="Helical" evidence="6">
    <location>
        <begin position="145"/>
        <end position="170"/>
    </location>
</feature>
<dbReference type="PANTHER" id="PTHR43124">
    <property type="entry name" value="PURINE EFFLUX PUMP PBUE"/>
    <property type="match status" value="1"/>
</dbReference>
<feature type="transmembrane region" description="Helical" evidence="6">
    <location>
        <begin position="115"/>
        <end position="133"/>
    </location>
</feature>
<comment type="subcellular location">
    <subcellularLocation>
        <location evidence="1">Cell membrane</location>
        <topology evidence="1">Multi-pass membrane protein</topology>
    </subcellularLocation>
</comment>
<protein>
    <submittedName>
        <fullName evidence="8">Predicted arabinose efflux permease, MFS family</fullName>
    </submittedName>
</protein>
<dbReference type="GO" id="GO:0005886">
    <property type="term" value="C:plasma membrane"/>
    <property type="evidence" value="ECO:0007669"/>
    <property type="project" value="UniProtKB-SubCell"/>
</dbReference>
<dbReference type="STRING" id="134849.SAMN05443668_111213"/>
<gene>
    <name evidence="8" type="ORF">SAMN05443668_111213</name>
</gene>
<dbReference type="PANTHER" id="PTHR43124:SF5">
    <property type="entry name" value="PURINE RIBONUCLEOSIDE EFFLUX PUMP NEPI"/>
    <property type="match status" value="1"/>
</dbReference>
<evidence type="ECO:0000256" key="5">
    <source>
        <dbReference type="ARBA" id="ARBA00023136"/>
    </source>
</evidence>
<organism evidence="8 9">
    <name type="scientific">Cryptosporangium aurantiacum</name>
    <dbReference type="NCBI Taxonomy" id="134849"/>
    <lineage>
        <taxon>Bacteria</taxon>
        <taxon>Bacillati</taxon>
        <taxon>Actinomycetota</taxon>
        <taxon>Actinomycetes</taxon>
        <taxon>Cryptosporangiales</taxon>
        <taxon>Cryptosporangiaceae</taxon>
        <taxon>Cryptosporangium</taxon>
    </lineage>
</organism>
<dbReference type="AlphaFoldDB" id="A0A1M7RG25"/>
<evidence type="ECO:0000313" key="8">
    <source>
        <dbReference type="EMBL" id="SHN45245.1"/>
    </source>
</evidence>
<evidence type="ECO:0000256" key="3">
    <source>
        <dbReference type="ARBA" id="ARBA00022692"/>
    </source>
</evidence>
<keyword evidence="5 6" id="KW-0472">Membrane</keyword>
<dbReference type="Proteomes" id="UP000184440">
    <property type="component" value="Unassembled WGS sequence"/>
</dbReference>
<feature type="transmembrane region" description="Helical" evidence="6">
    <location>
        <begin position="366"/>
        <end position="389"/>
    </location>
</feature>
<dbReference type="RefSeq" id="WP_073261933.1">
    <property type="nucleotide sequence ID" value="NZ_FRCS01000011.1"/>
</dbReference>
<evidence type="ECO:0000256" key="4">
    <source>
        <dbReference type="ARBA" id="ARBA00022989"/>
    </source>
</evidence>
<evidence type="ECO:0000313" key="9">
    <source>
        <dbReference type="Proteomes" id="UP000184440"/>
    </source>
</evidence>
<feature type="transmembrane region" description="Helical" evidence="6">
    <location>
        <begin position="248"/>
        <end position="268"/>
    </location>
</feature>
<dbReference type="OrthoDB" id="9814237at2"/>
<dbReference type="InterPro" id="IPR011701">
    <property type="entry name" value="MFS"/>
</dbReference>
<feature type="transmembrane region" description="Helical" evidence="6">
    <location>
        <begin position="222"/>
        <end position="242"/>
    </location>
</feature>
<evidence type="ECO:0000256" key="2">
    <source>
        <dbReference type="ARBA" id="ARBA00022475"/>
    </source>
</evidence>
<dbReference type="GO" id="GO:0022857">
    <property type="term" value="F:transmembrane transporter activity"/>
    <property type="evidence" value="ECO:0007669"/>
    <property type="project" value="InterPro"/>
</dbReference>
<feature type="transmembrane region" description="Helical" evidence="6">
    <location>
        <begin position="21"/>
        <end position="45"/>
    </location>
</feature>
<dbReference type="Gene3D" id="1.20.1250.20">
    <property type="entry name" value="MFS general substrate transporter like domains"/>
    <property type="match status" value="1"/>
</dbReference>
<sequence>MANTLADTDDRQGLGDARPGLLILALAVFAGVTTEVLPVGLLPTISRTFAVSESTTGLLVSLYAGLVAVLAVPLTLVTRRIPRKRLLLIATGIFAVSNALSAIASSLAVLAVARALGGATHAVFFSLCIGYAARLVPPAKTGKALALASTGISAGFVLGVPLATALGNAVGWRGSFAALAALMTLTLVLIAITLPAVDAPVTRQAGAPGGRRRLLAAVSSNALLYTGHNTLYTYVSVLLLRAGATPDAIGLILLLFGGLGLVGVSLAGPQLDRRFRHTALAVLVVLGFGILGTGAAFPSLVLVIAAGAVWNGAFGPTASIYQTAAVRTEATTAELAGAWIVATSNVGIAAGAALGGVVLESAGIRAVAWAAASTVALAAVVVVVARGAFPTRSAH</sequence>
<dbReference type="PROSITE" id="PS50850">
    <property type="entry name" value="MFS"/>
    <property type="match status" value="1"/>
</dbReference>
<feature type="transmembrane region" description="Helical" evidence="6">
    <location>
        <begin position="176"/>
        <end position="201"/>
    </location>
</feature>
<keyword evidence="3 6" id="KW-0812">Transmembrane</keyword>
<feature type="transmembrane region" description="Helical" evidence="6">
    <location>
        <begin position="336"/>
        <end position="359"/>
    </location>
</feature>
<accession>A0A1M7RG25</accession>
<reference evidence="8 9" key="1">
    <citation type="submission" date="2016-11" db="EMBL/GenBank/DDBJ databases">
        <authorList>
            <person name="Jaros S."/>
            <person name="Januszkiewicz K."/>
            <person name="Wedrychowicz H."/>
        </authorList>
    </citation>
    <scope>NUCLEOTIDE SEQUENCE [LARGE SCALE GENOMIC DNA]</scope>
    <source>
        <strain evidence="8 9">DSM 46144</strain>
    </source>
</reference>
<evidence type="ECO:0000256" key="6">
    <source>
        <dbReference type="SAM" id="Phobius"/>
    </source>
</evidence>
<feature type="transmembrane region" description="Helical" evidence="6">
    <location>
        <begin position="57"/>
        <end position="77"/>
    </location>
</feature>
<dbReference type="InterPro" id="IPR020846">
    <property type="entry name" value="MFS_dom"/>
</dbReference>
<feature type="transmembrane region" description="Helical" evidence="6">
    <location>
        <begin position="86"/>
        <end position="109"/>
    </location>
</feature>
<dbReference type="InterPro" id="IPR050189">
    <property type="entry name" value="MFS_Efflux_Transporters"/>
</dbReference>
<dbReference type="CDD" id="cd17324">
    <property type="entry name" value="MFS_NepI_like"/>
    <property type="match status" value="1"/>
</dbReference>
<dbReference type="SUPFAM" id="SSF103473">
    <property type="entry name" value="MFS general substrate transporter"/>
    <property type="match status" value="1"/>
</dbReference>
<evidence type="ECO:0000256" key="1">
    <source>
        <dbReference type="ARBA" id="ARBA00004651"/>
    </source>
</evidence>
<evidence type="ECO:0000259" key="7">
    <source>
        <dbReference type="PROSITE" id="PS50850"/>
    </source>
</evidence>
<proteinExistence type="predicted"/>